<keyword evidence="2" id="KW-0813">Transport</keyword>
<dbReference type="GO" id="GO:0005886">
    <property type="term" value="C:plasma membrane"/>
    <property type="evidence" value="ECO:0007669"/>
    <property type="project" value="UniProtKB-SubCell"/>
</dbReference>
<dbReference type="GO" id="GO:0009401">
    <property type="term" value="P:phosphoenolpyruvate-dependent sugar phosphotransferase system"/>
    <property type="evidence" value="ECO:0007669"/>
    <property type="project" value="UniProtKB-KW"/>
</dbReference>
<evidence type="ECO:0000256" key="8">
    <source>
        <dbReference type="ARBA" id="ARBA00023136"/>
    </source>
</evidence>
<feature type="transmembrane region" description="Helical" evidence="10">
    <location>
        <begin position="392"/>
        <end position="415"/>
    </location>
</feature>
<evidence type="ECO:0000256" key="2">
    <source>
        <dbReference type="ARBA" id="ARBA00022448"/>
    </source>
</evidence>
<proteinExistence type="predicted"/>
<evidence type="ECO:0000313" key="13">
    <source>
        <dbReference type="Proteomes" id="UP000198282"/>
    </source>
</evidence>
<evidence type="ECO:0000256" key="6">
    <source>
        <dbReference type="ARBA" id="ARBA00022692"/>
    </source>
</evidence>
<keyword evidence="6 10" id="KW-0812">Transmembrane</keyword>
<evidence type="ECO:0000256" key="5">
    <source>
        <dbReference type="ARBA" id="ARBA00022683"/>
    </source>
</evidence>
<feature type="transmembrane region" description="Helical" evidence="10">
    <location>
        <begin position="282"/>
        <end position="305"/>
    </location>
</feature>
<sequence>MSTAAAGRGPSAWSSVFGVLQRVGRSLTMPIAVLPAAGLLLRVGQEDLLGRTDNAFLDQVASVFAAAGGALFDNLPLLFAIGVAIGFARRSDGSTALAALVGYLVFDRVARTLFFAAPAGSAVYRKVALTVVGPGGKPTPYLDLGTQNPTGVLGGIVIGIVTALLWGRYHRIRLPSWLAFFGGRRFVPIITAVVALLLGVVFGLVWRPIGDWLVTMGDWLSLHGTVGAGVYGVANRLLIPIGLHHFLNTIVWFTLPACRAGVDGATRDATGDLNCYFAGQDGAGIFMTGFFPVMMFGLVGAALAIWRAAPPHRRTTVGGLMLSAGLTSFVTGITEPIEFAFIFVAPVLLAVHALLTGLSMALMAELGARLGFTFSGGAIDMLLNAGKSNTHGLGLIIGFGLVYFVVYYLVFTILIRKLNLATPGREPEETGTSSGTAGAGGPPTGLRRRSERSENDRGGGPGTGPPGS</sequence>
<dbReference type="PANTHER" id="PTHR30009:SF4">
    <property type="entry name" value="PTS SYSTEM N-ACETYLGLUCOSAMINE-SPECIFIC EIICBA COMPONENT"/>
    <property type="match status" value="1"/>
</dbReference>
<evidence type="ECO:0000256" key="10">
    <source>
        <dbReference type="SAM" id="Phobius"/>
    </source>
</evidence>
<comment type="subcellular location">
    <subcellularLocation>
        <location evidence="1">Cell membrane</location>
        <topology evidence="1">Multi-pass membrane protein</topology>
    </subcellularLocation>
</comment>
<feature type="region of interest" description="Disordered" evidence="9">
    <location>
        <begin position="424"/>
        <end position="468"/>
    </location>
</feature>
<accession>A0A239NQI2</accession>
<evidence type="ECO:0000256" key="1">
    <source>
        <dbReference type="ARBA" id="ARBA00004651"/>
    </source>
</evidence>
<dbReference type="OrthoDB" id="9797715at2"/>
<dbReference type="InterPro" id="IPR003352">
    <property type="entry name" value="PTS_EIIC"/>
</dbReference>
<feature type="transmembrane region" description="Helical" evidence="10">
    <location>
        <begin position="317"/>
        <end position="333"/>
    </location>
</feature>
<feature type="transmembrane region" description="Helical" evidence="10">
    <location>
        <begin position="339"/>
        <end position="359"/>
    </location>
</feature>
<dbReference type="InterPro" id="IPR050429">
    <property type="entry name" value="PTS_Glucose_EIICBA"/>
</dbReference>
<evidence type="ECO:0000256" key="4">
    <source>
        <dbReference type="ARBA" id="ARBA00022597"/>
    </source>
</evidence>
<dbReference type="EMBL" id="FZOD01000065">
    <property type="protein sequence ID" value="SNT56922.1"/>
    <property type="molecule type" value="Genomic_DNA"/>
</dbReference>
<protein>
    <submittedName>
        <fullName evidence="12">PTS system, N-acetylglucosamine-specific IIC component</fullName>
    </submittedName>
</protein>
<keyword evidence="4" id="KW-0762">Sugar transport</keyword>
<feature type="transmembrane region" description="Helical" evidence="10">
    <location>
        <begin position="366"/>
        <end position="386"/>
    </location>
</feature>
<feature type="domain" description="PTS EIIC type-1" evidence="11">
    <location>
        <begin position="14"/>
        <end position="427"/>
    </location>
</feature>
<evidence type="ECO:0000256" key="7">
    <source>
        <dbReference type="ARBA" id="ARBA00022989"/>
    </source>
</evidence>
<dbReference type="Proteomes" id="UP000198282">
    <property type="component" value="Unassembled WGS sequence"/>
</dbReference>
<feature type="transmembrane region" description="Helical" evidence="10">
    <location>
        <begin position="144"/>
        <end position="166"/>
    </location>
</feature>
<keyword evidence="7 10" id="KW-1133">Transmembrane helix</keyword>
<dbReference type="PROSITE" id="PS51103">
    <property type="entry name" value="PTS_EIIC_TYPE_1"/>
    <property type="match status" value="1"/>
</dbReference>
<reference evidence="12 13" key="1">
    <citation type="submission" date="2017-06" db="EMBL/GenBank/DDBJ databases">
        <authorList>
            <person name="Kim H.J."/>
            <person name="Triplett B.A."/>
        </authorList>
    </citation>
    <scope>NUCLEOTIDE SEQUENCE [LARGE SCALE GENOMIC DNA]</scope>
    <source>
        <strain evidence="12 13">CGMCC 4.2132</strain>
    </source>
</reference>
<organism evidence="12 13">
    <name type="scientific">Streptosporangium subroseum</name>
    <dbReference type="NCBI Taxonomy" id="106412"/>
    <lineage>
        <taxon>Bacteria</taxon>
        <taxon>Bacillati</taxon>
        <taxon>Actinomycetota</taxon>
        <taxon>Actinomycetes</taxon>
        <taxon>Streptosporangiales</taxon>
        <taxon>Streptosporangiaceae</taxon>
        <taxon>Streptosporangium</taxon>
    </lineage>
</organism>
<keyword evidence="13" id="KW-1185">Reference proteome</keyword>
<feature type="transmembrane region" description="Helical" evidence="10">
    <location>
        <begin position="186"/>
        <end position="206"/>
    </location>
</feature>
<dbReference type="GO" id="GO:0008982">
    <property type="term" value="F:protein-N(PI)-phosphohistidine-sugar phosphotransferase activity"/>
    <property type="evidence" value="ECO:0007669"/>
    <property type="project" value="InterPro"/>
</dbReference>
<dbReference type="PANTHER" id="PTHR30009">
    <property type="entry name" value="CYTOCHROME C-TYPE SYNTHESIS PROTEIN AND PTS TRANSMEMBRANE COMPONENT"/>
    <property type="match status" value="1"/>
</dbReference>
<evidence type="ECO:0000259" key="11">
    <source>
        <dbReference type="PROSITE" id="PS51103"/>
    </source>
</evidence>
<dbReference type="InterPro" id="IPR013013">
    <property type="entry name" value="PTS_EIIC_1"/>
</dbReference>
<feature type="transmembrane region" description="Helical" evidence="10">
    <location>
        <begin position="64"/>
        <end position="88"/>
    </location>
</feature>
<dbReference type="RefSeq" id="WP_089212394.1">
    <property type="nucleotide sequence ID" value="NZ_FZOD01000065.1"/>
</dbReference>
<dbReference type="GO" id="GO:0090563">
    <property type="term" value="F:protein-phosphocysteine-sugar phosphotransferase activity"/>
    <property type="evidence" value="ECO:0007669"/>
    <property type="project" value="TreeGrafter"/>
</dbReference>
<evidence type="ECO:0000256" key="3">
    <source>
        <dbReference type="ARBA" id="ARBA00022475"/>
    </source>
</evidence>
<dbReference type="Pfam" id="PF02378">
    <property type="entry name" value="PTS_EIIC"/>
    <property type="match status" value="1"/>
</dbReference>
<keyword evidence="3" id="KW-1003">Cell membrane</keyword>
<evidence type="ECO:0000256" key="9">
    <source>
        <dbReference type="SAM" id="MobiDB-lite"/>
    </source>
</evidence>
<gene>
    <name evidence="12" type="ORF">SAMN05216276_106536</name>
</gene>
<evidence type="ECO:0000313" key="12">
    <source>
        <dbReference type="EMBL" id="SNT56922.1"/>
    </source>
</evidence>
<dbReference type="AlphaFoldDB" id="A0A239NQI2"/>
<keyword evidence="5" id="KW-0598">Phosphotransferase system</keyword>
<dbReference type="GO" id="GO:0015764">
    <property type="term" value="P:N-acetylglucosamine transport"/>
    <property type="evidence" value="ECO:0007669"/>
    <property type="project" value="TreeGrafter"/>
</dbReference>
<keyword evidence="8 10" id="KW-0472">Membrane</keyword>
<feature type="transmembrane region" description="Helical" evidence="10">
    <location>
        <begin position="100"/>
        <end position="124"/>
    </location>
</feature>
<name>A0A239NQI2_9ACTN</name>